<reference evidence="2" key="1">
    <citation type="journal article" date="2022" name="Mol. Ecol. Resour.">
        <title>The genomes of chicory, endive, great burdock and yacon provide insights into Asteraceae palaeo-polyploidization history and plant inulin production.</title>
        <authorList>
            <person name="Fan W."/>
            <person name="Wang S."/>
            <person name="Wang H."/>
            <person name="Wang A."/>
            <person name="Jiang F."/>
            <person name="Liu H."/>
            <person name="Zhao H."/>
            <person name="Xu D."/>
            <person name="Zhang Y."/>
        </authorList>
    </citation>
    <scope>NUCLEOTIDE SEQUENCE [LARGE SCALE GENOMIC DNA]</scope>
    <source>
        <strain evidence="2">cv. Yunnan</strain>
    </source>
</reference>
<keyword evidence="2" id="KW-1185">Reference proteome</keyword>
<sequence>MEDGWDLHAVVKSCASSVAAADNTPAAMDLHEEVHKELIAAASVATTVATTSISFDDGRSAHEQPAMSSNFISFSMIKPLDSEHHARKMKSKHHKRVVKLREEELNNDGWAWRKYGQKPIKGSPYPSCASSVAAADNTPAAMDLHEEVHKELTAAASVATTVATTSISFDDGRSAHEQPAMSSNFISFSMIKPLDSEHHARKRKSKHHKRVVKLREEELNNDGWAWRKYGQKPIKGSPYPRCSTTKDCLARRQVERNLPPCSSSSSPASTSSFSPATSLKEDENEMNDKDIDELIKNY</sequence>
<proteinExistence type="predicted"/>
<dbReference type="Proteomes" id="UP001056120">
    <property type="component" value="Linkage Group LG25"/>
</dbReference>
<organism evidence="1 2">
    <name type="scientific">Smallanthus sonchifolius</name>
    <dbReference type="NCBI Taxonomy" id="185202"/>
    <lineage>
        <taxon>Eukaryota</taxon>
        <taxon>Viridiplantae</taxon>
        <taxon>Streptophyta</taxon>
        <taxon>Embryophyta</taxon>
        <taxon>Tracheophyta</taxon>
        <taxon>Spermatophyta</taxon>
        <taxon>Magnoliopsida</taxon>
        <taxon>eudicotyledons</taxon>
        <taxon>Gunneridae</taxon>
        <taxon>Pentapetalae</taxon>
        <taxon>asterids</taxon>
        <taxon>campanulids</taxon>
        <taxon>Asterales</taxon>
        <taxon>Asteraceae</taxon>
        <taxon>Asteroideae</taxon>
        <taxon>Heliantheae alliance</taxon>
        <taxon>Millerieae</taxon>
        <taxon>Smallanthus</taxon>
    </lineage>
</organism>
<name>A0ACB9A6B8_9ASTR</name>
<comment type="caution">
    <text evidence="1">The sequence shown here is derived from an EMBL/GenBank/DDBJ whole genome shotgun (WGS) entry which is preliminary data.</text>
</comment>
<evidence type="ECO:0000313" key="2">
    <source>
        <dbReference type="Proteomes" id="UP001056120"/>
    </source>
</evidence>
<gene>
    <name evidence="1" type="ORF">L1987_75998</name>
</gene>
<accession>A0ACB9A6B8</accession>
<dbReference type="EMBL" id="CM042042">
    <property type="protein sequence ID" value="KAI3705757.1"/>
    <property type="molecule type" value="Genomic_DNA"/>
</dbReference>
<evidence type="ECO:0000313" key="1">
    <source>
        <dbReference type="EMBL" id="KAI3705757.1"/>
    </source>
</evidence>
<reference evidence="1 2" key="2">
    <citation type="journal article" date="2022" name="Mol. Ecol. Resour.">
        <title>The genomes of chicory, endive, great burdock and yacon provide insights into Asteraceae paleo-polyploidization history and plant inulin production.</title>
        <authorList>
            <person name="Fan W."/>
            <person name="Wang S."/>
            <person name="Wang H."/>
            <person name="Wang A."/>
            <person name="Jiang F."/>
            <person name="Liu H."/>
            <person name="Zhao H."/>
            <person name="Xu D."/>
            <person name="Zhang Y."/>
        </authorList>
    </citation>
    <scope>NUCLEOTIDE SEQUENCE [LARGE SCALE GENOMIC DNA]</scope>
    <source>
        <strain evidence="2">cv. Yunnan</strain>
        <tissue evidence="1">Leaves</tissue>
    </source>
</reference>
<protein>
    <submittedName>
        <fullName evidence="1">Uncharacterized protein</fullName>
    </submittedName>
</protein>